<reference evidence="6" key="1">
    <citation type="submission" date="2018-11" db="EMBL/GenBank/DDBJ databases">
        <authorList>
            <consortium name="Pathogen Informatics"/>
        </authorList>
    </citation>
    <scope>NUCLEOTIDE SEQUENCE</scope>
</reference>
<keyword evidence="7" id="KW-1185">Reference proteome</keyword>
<accession>A0A3S5A7T8</accession>
<dbReference type="GO" id="GO:0016887">
    <property type="term" value="F:ATP hydrolysis activity"/>
    <property type="evidence" value="ECO:0007669"/>
    <property type="project" value="InterPro"/>
</dbReference>
<dbReference type="InterPro" id="IPR050173">
    <property type="entry name" value="ABC_transporter_C-like"/>
</dbReference>
<evidence type="ECO:0000259" key="5">
    <source>
        <dbReference type="Pfam" id="PF00005"/>
    </source>
</evidence>
<evidence type="ECO:0000256" key="4">
    <source>
        <dbReference type="ARBA" id="ARBA00022840"/>
    </source>
</evidence>
<gene>
    <name evidence="6" type="ORF">PXEA_LOCUS15695</name>
</gene>
<dbReference type="Proteomes" id="UP000784294">
    <property type="component" value="Unassembled WGS sequence"/>
</dbReference>
<dbReference type="Pfam" id="PF00005">
    <property type="entry name" value="ABC_tran"/>
    <property type="match status" value="1"/>
</dbReference>
<dbReference type="InterPro" id="IPR027417">
    <property type="entry name" value="P-loop_NTPase"/>
</dbReference>
<comment type="caution">
    <text evidence="6">The sequence shown here is derived from an EMBL/GenBank/DDBJ whole genome shotgun (WGS) entry which is preliminary data.</text>
</comment>
<evidence type="ECO:0000313" key="6">
    <source>
        <dbReference type="EMBL" id="VEL22255.1"/>
    </source>
</evidence>
<dbReference type="InterPro" id="IPR003439">
    <property type="entry name" value="ABC_transporter-like_ATP-bd"/>
</dbReference>
<evidence type="ECO:0000256" key="1">
    <source>
        <dbReference type="ARBA" id="ARBA00004141"/>
    </source>
</evidence>
<keyword evidence="3" id="KW-0547">Nucleotide-binding</keyword>
<dbReference type="SUPFAM" id="SSF52540">
    <property type="entry name" value="P-loop containing nucleoside triphosphate hydrolases"/>
    <property type="match status" value="1"/>
</dbReference>
<proteinExistence type="inferred from homology"/>
<name>A0A3S5A7T8_9PLAT</name>
<evidence type="ECO:0000256" key="2">
    <source>
        <dbReference type="ARBA" id="ARBA00009726"/>
    </source>
</evidence>
<feature type="domain" description="ABC transporter" evidence="5">
    <location>
        <begin position="24"/>
        <end position="91"/>
    </location>
</feature>
<keyword evidence="4" id="KW-0067">ATP-binding</keyword>
<dbReference type="AlphaFoldDB" id="A0A3S5A7T8"/>
<dbReference type="EMBL" id="CAAALY010055482">
    <property type="protein sequence ID" value="VEL22255.1"/>
    <property type="molecule type" value="Genomic_DNA"/>
</dbReference>
<dbReference type="OrthoDB" id="6500128at2759"/>
<comment type="subcellular location">
    <subcellularLocation>
        <location evidence="1">Membrane</location>
        <topology evidence="1">Multi-pass membrane protein</topology>
    </subcellularLocation>
</comment>
<organism evidence="6 7">
    <name type="scientific">Protopolystoma xenopodis</name>
    <dbReference type="NCBI Taxonomy" id="117903"/>
    <lineage>
        <taxon>Eukaryota</taxon>
        <taxon>Metazoa</taxon>
        <taxon>Spiralia</taxon>
        <taxon>Lophotrochozoa</taxon>
        <taxon>Platyhelminthes</taxon>
        <taxon>Monogenea</taxon>
        <taxon>Polyopisthocotylea</taxon>
        <taxon>Polystomatidea</taxon>
        <taxon>Polystomatidae</taxon>
        <taxon>Protopolystoma</taxon>
    </lineage>
</organism>
<dbReference type="PANTHER" id="PTHR24223:SF456">
    <property type="entry name" value="MULTIDRUG RESISTANCE-ASSOCIATED PROTEIN LETHAL(2)03659"/>
    <property type="match status" value="1"/>
</dbReference>
<protein>
    <recommendedName>
        <fullName evidence="5">ABC transporter domain-containing protein</fullName>
    </recommendedName>
</protein>
<dbReference type="GO" id="GO:0005524">
    <property type="term" value="F:ATP binding"/>
    <property type="evidence" value="ECO:0007669"/>
    <property type="project" value="UniProtKB-KW"/>
</dbReference>
<evidence type="ECO:0000256" key="3">
    <source>
        <dbReference type="ARBA" id="ARBA00022741"/>
    </source>
</evidence>
<dbReference type="PANTHER" id="PTHR24223">
    <property type="entry name" value="ATP-BINDING CASSETTE SUB-FAMILY C"/>
    <property type="match status" value="1"/>
</dbReference>
<evidence type="ECO:0000313" key="7">
    <source>
        <dbReference type="Proteomes" id="UP000784294"/>
    </source>
</evidence>
<dbReference type="GO" id="GO:0042626">
    <property type="term" value="F:ATPase-coupled transmembrane transporter activity"/>
    <property type="evidence" value="ECO:0007669"/>
    <property type="project" value="TreeGrafter"/>
</dbReference>
<dbReference type="Gene3D" id="3.40.50.300">
    <property type="entry name" value="P-loop containing nucleotide triphosphate hydrolases"/>
    <property type="match status" value="1"/>
</dbReference>
<sequence>MAILACPIQDNQSGLQLTSNITRSYEISNLSSILFKASVKLREVIEALPGQLNAVVNEGGTNLSLGQRQLLSLARAILRNNRILVIDEATANVDPK</sequence>
<comment type="similarity">
    <text evidence="2">Belongs to the ABC transporter superfamily. ABCC family. Conjugate transporter (TC 3.A.1.208) subfamily.</text>
</comment>
<dbReference type="GO" id="GO:0005886">
    <property type="term" value="C:plasma membrane"/>
    <property type="evidence" value="ECO:0007669"/>
    <property type="project" value="TreeGrafter"/>
</dbReference>